<dbReference type="PROSITE" id="PS50110">
    <property type="entry name" value="RESPONSE_REGULATORY"/>
    <property type="match status" value="1"/>
</dbReference>
<evidence type="ECO:0000256" key="4">
    <source>
        <dbReference type="ARBA" id="ARBA00022553"/>
    </source>
</evidence>
<dbReference type="PROSITE" id="PS00041">
    <property type="entry name" value="HTH_ARAC_FAMILY_1"/>
    <property type="match status" value="1"/>
</dbReference>
<protein>
    <recommendedName>
        <fullName evidence="2">Stage 0 sporulation protein A homolog</fullName>
    </recommendedName>
</protein>
<dbReference type="GO" id="GO:0000160">
    <property type="term" value="P:phosphorelay signal transduction system"/>
    <property type="evidence" value="ECO:0007669"/>
    <property type="project" value="UniProtKB-KW"/>
</dbReference>
<evidence type="ECO:0000256" key="5">
    <source>
        <dbReference type="ARBA" id="ARBA00023012"/>
    </source>
</evidence>
<proteinExistence type="predicted"/>
<keyword evidence="8" id="KW-0804">Transcription</keyword>
<dbReference type="InterPro" id="IPR018060">
    <property type="entry name" value="HTH_AraC"/>
</dbReference>
<evidence type="ECO:0000256" key="10">
    <source>
        <dbReference type="PROSITE-ProRule" id="PRU00169"/>
    </source>
</evidence>
<organism evidence="14 15">
    <name type="scientific">Anaerosporobacter mobilis DSM 15930</name>
    <dbReference type="NCBI Taxonomy" id="1120996"/>
    <lineage>
        <taxon>Bacteria</taxon>
        <taxon>Bacillati</taxon>
        <taxon>Bacillota</taxon>
        <taxon>Clostridia</taxon>
        <taxon>Lachnospirales</taxon>
        <taxon>Lachnospiraceae</taxon>
        <taxon>Anaerosporobacter</taxon>
    </lineage>
</organism>
<keyword evidence="4 10" id="KW-0597">Phosphoprotein</keyword>
<gene>
    <name evidence="14" type="ORF">SAMN02746066_04519</name>
</gene>
<comment type="subcellular location">
    <subcellularLocation>
        <location evidence="1">Cytoplasm</location>
    </subcellularLocation>
</comment>
<dbReference type="Pfam" id="PF00072">
    <property type="entry name" value="Response_reg"/>
    <property type="match status" value="1"/>
</dbReference>
<dbReference type="InterPro" id="IPR018062">
    <property type="entry name" value="HTH_AraC-typ_CS"/>
</dbReference>
<evidence type="ECO:0000256" key="9">
    <source>
        <dbReference type="ARBA" id="ARBA00024867"/>
    </source>
</evidence>
<dbReference type="STRING" id="1120996.SAMN02746066_04519"/>
<dbReference type="InterPro" id="IPR001789">
    <property type="entry name" value="Sig_transdc_resp-reg_receiver"/>
</dbReference>
<dbReference type="EMBL" id="FRCP01000029">
    <property type="protein sequence ID" value="SHN03442.1"/>
    <property type="molecule type" value="Genomic_DNA"/>
</dbReference>
<keyword evidence="6" id="KW-0805">Transcription regulation</keyword>
<dbReference type="Gene3D" id="1.10.10.60">
    <property type="entry name" value="Homeodomain-like"/>
    <property type="match status" value="2"/>
</dbReference>
<name>A0A1M7NI45_9FIRM</name>
<feature type="modified residue" description="4-aspartylphosphate" evidence="10">
    <location>
        <position position="55"/>
    </location>
</feature>
<dbReference type="InterPro" id="IPR051552">
    <property type="entry name" value="HptR"/>
</dbReference>
<dbReference type="AlphaFoldDB" id="A0A1M7NI45"/>
<dbReference type="OrthoDB" id="9794370at2"/>
<evidence type="ECO:0000256" key="2">
    <source>
        <dbReference type="ARBA" id="ARBA00018672"/>
    </source>
</evidence>
<dbReference type="PROSITE" id="PS01124">
    <property type="entry name" value="HTH_ARAC_FAMILY_2"/>
    <property type="match status" value="1"/>
</dbReference>
<feature type="coiled-coil region" evidence="11">
    <location>
        <begin position="123"/>
        <end position="150"/>
    </location>
</feature>
<comment type="function">
    <text evidence="9">May play the central regulatory role in sporulation. It may be an element of the effector pathway responsible for the activation of sporulation genes in response to nutritional stress. Spo0A may act in concert with spo0H (a sigma factor) to control the expression of some genes that are critical to the sporulation process.</text>
</comment>
<feature type="domain" description="Response regulatory" evidence="13">
    <location>
        <begin position="3"/>
        <end position="120"/>
    </location>
</feature>
<dbReference type="RefSeq" id="WP_073291716.1">
    <property type="nucleotide sequence ID" value="NZ_FRCP01000029.1"/>
</dbReference>
<evidence type="ECO:0000256" key="3">
    <source>
        <dbReference type="ARBA" id="ARBA00022490"/>
    </source>
</evidence>
<dbReference type="CDD" id="cd17536">
    <property type="entry name" value="REC_YesN-like"/>
    <property type="match status" value="1"/>
</dbReference>
<reference evidence="14 15" key="1">
    <citation type="submission" date="2016-11" db="EMBL/GenBank/DDBJ databases">
        <authorList>
            <person name="Jaros S."/>
            <person name="Januszkiewicz K."/>
            <person name="Wedrychowicz H."/>
        </authorList>
    </citation>
    <scope>NUCLEOTIDE SEQUENCE [LARGE SCALE GENOMIC DNA]</scope>
    <source>
        <strain evidence="14 15">DSM 15930</strain>
    </source>
</reference>
<keyword evidence="3" id="KW-0963">Cytoplasm</keyword>
<dbReference type="PANTHER" id="PTHR42713:SF3">
    <property type="entry name" value="TRANSCRIPTIONAL REGULATORY PROTEIN HPTR"/>
    <property type="match status" value="1"/>
</dbReference>
<evidence type="ECO:0000256" key="7">
    <source>
        <dbReference type="ARBA" id="ARBA00023125"/>
    </source>
</evidence>
<evidence type="ECO:0000256" key="6">
    <source>
        <dbReference type="ARBA" id="ARBA00023015"/>
    </source>
</evidence>
<evidence type="ECO:0000256" key="11">
    <source>
        <dbReference type="SAM" id="Coils"/>
    </source>
</evidence>
<evidence type="ECO:0000259" key="12">
    <source>
        <dbReference type="PROSITE" id="PS01124"/>
    </source>
</evidence>
<dbReference type="GO" id="GO:0003700">
    <property type="term" value="F:DNA-binding transcription factor activity"/>
    <property type="evidence" value="ECO:0007669"/>
    <property type="project" value="InterPro"/>
</dbReference>
<accession>A0A1M7NI45</accession>
<evidence type="ECO:0000259" key="13">
    <source>
        <dbReference type="PROSITE" id="PS50110"/>
    </source>
</evidence>
<dbReference type="GO" id="GO:0043565">
    <property type="term" value="F:sequence-specific DNA binding"/>
    <property type="evidence" value="ECO:0007669"/>
    <property type="project" value="InterPro"/>
</dbReference>
<evidence type="ECO:0000313" key="15">
    <source>
        <dbReference type="Proteomes" id="UP000184038"/>
    </source>
</evidence>
<dbReference type="Proteomes" id="UP000184038">
    <property type="component" value="Unassembled WGS sequence"/>
</dbReference>
<dbReference type="SUPFAM" id="SSF52172">
    <property type="entry name" value="CheY-like"/>
    <property type="match status" value="1"/>
</dbReference>
<dbReference type="Pfam" id="PF12833">
    <property type="entry name" value="HTH_18"/>
    <property type="match status" value="1"/>
</dbReference>
<evidence type="ECO:0000256" key="8">
    <source>
        <dbReference type="ARBA" id="ARBA00023163"/>
    </source>
</evidence>
<dbReference type="InterPro" id="IPR011006">
    <property type="entry name" value="CheY-like_superfamily"/>
</dbReference>
<keyword evidence="7" id="KW-0238">DNA-binding</keyword>
<dbReference type="SUPFAM" id="SSF46689">
    <property type="entry name" value="Homeodomain-like"/>
    <property type="match status" value="1"/>
</dbReference>
<dbReference type="GO" id="GO:0005737">
    <property type="term" value="C:cytoplasm"/>
    <property type="evidence" value="ECO:0007669"/>
    <property type="project" value="UniProtKB-SubCell"/>
</dbReference>
<dbReference type="Gene3D" id="3.40.50.2300">
    <property type="match status" value="1"/>
</dbReference>
<dbReference type="InterPro" id="IPR009057">
    <property type="entry name" value="Homeodomain-like_sf"/>
</dbReference>
<evidence type="ECO:0000313" key="14">
    <source>
        <dbReference type="EMBL" id="SHN03442.1"/>
    </source>
</evidence>
<dbReference type="SMART" id="SM00448">
    <property type="entry name" value="REC"/>
    <property type="match status" value="1"/>
</dbReference>
<sequence length="512" mass="59802">MYNVVIVDDEQTVREGIRTLLTWEDMGFTIVAESSDGEEGLNTVLCIQPDVVLVDVRMPGMSGIELIAEARKRGYKGYFLILSGYSDFQYAKSAISLGVKGYLLKPIDEDELYEYFSDIRGELDQERKEKEKEELIINEKKKNREKARHNIIYNLLMKQEPIEVIEKEIEKYELDYNYKKFHVIVLSNDRFYADALYKEKIRLILYGLYSCEYLVLADKVAIIIKGDNLQKDIKQLVENNKRIMERYEEEFFIAIGQEVICLKDICYSYEGAQYLNEQKFLFRKRNPVSMESLSEKIEVKENTDFTGLSDRIEIGDLIGIEVMIHTMLDKCRYNLIKESIIKVMVINNAILLINHFKDRYMDQTKELIDIESFTDEVNRTESLEELEEIAAEYSKTVSEKLGNSGADSIVKRMGVFIQKNYSKDLKLEAIAKMFGYNSAYLGKIYKKATEESFNTTLDKVRIANAKKLLMNTDLKVYQVSEKVGYYNIDYFYSKFKKYVGLTPKEFKKNKMK</sequence>
<dbReference type="SMART" id="SM00342">
    <property type="entry name" value="HTH_ARAC"/>
    <property type="match status" value="1"/>
</dbReference>
<keyword evidence="11" id="KW-0175">Coiled coil</keyword>
<evidence type="ECO:0000256" key="1">
    <source>
        <dbReference type="ARBA" id="ARBA00004496"/>
    </source>
</evidence>
<dbReference type="PANTHER" id="PTHR42713">
    <property type="entry name" value="HISTIDINE KINASE-RELATED"/>
    <property type="match status" value="1"/>
</dbReference>
<feature type="domain" description="HTH araC/xylS-type" evidence="12">
    <location>
        <begin position="411"/>
        <end position="509"/>
    </location>
</feature>
<keyword evidence="5" id="KW-0902">Two-component regulatory system</keyword>
<keyword evidence="15" id="KW-1185">Reference proteome</keyword>